<dbReference type="Gene3D" id="2.40.10.220">
    <property type="entry name" value="predicted glycosyltransferase like domains"/>
    <property type="match status" value="1"/>
</dbReference>
<proteinExistence type="predicted"/>
<name>C6E0W7_GEOSM</name>
<dbReference type="OrthoDB" id="5454592at2"/>
<dbReference type="Pfam" id="PF07238">
    <property type="entry name" value="PilZ"/>
    <property type="match status" value="1"/>
</dbReference>
<dbReference type="HOGENOM" id="CLU_1238569_0_0_7"/>
<evidence type="ECO:0000313" key="2">
    <source>
        <dbReference type="EMBL" id="ACT16807.1"/>
    </source>
</evidence>
<accession>C6E0W7</accession>
<feature type="domain" description="PilZ" evidence="1">
    <location>
        <begin position="144"/>
        <end position="226"/>
    </location>
</feature>
<dbReference type="eggNOG" id="ENOG50345ET">
    <property type="taxonomic scope" value="Bacteria"/>
</dbReference>
<evidence type="ECO:0000259" key="1">
    <source>
        <dbReference type="Pfam" id="PF07238"/>
    </source>
</evidence>
<dbReference type="AlphaFoldDB" id="C6E0W7"/>
<organism evidence="2">
    <name type="scientific">Geobacter sp. (strain M21)</name>
    <dbReference type="NCBI Taxonomy" id="443144"/>
    <lineage>
        <taxon>Bacteria</taxon>
        <taxon>Pseudomonadati</taxon>
        <taxon>Thermodesulfobacteriota</taxon>
        <taxon>Desulfuromonadia</taxon>
        <taxon>Geobacterales</taxon>
        <taxon>Geobacteraceae</taxon>
        <taxon>Geobacter</taxon>
    </lineage>
</organism>
<dbReference type="InterPro" id="IPR009875">
    <property type="entry name" value="PilZ_domain"/>
</dbReference>
<gene>
    <name evidence="2" type="ordered locus">GM21_0733</name>
</gene>
<sequence length="228" mass="26050">MSEIRILIVVKDAETASAYVDAVTDSGATCDVARSFQEMSALATDRVYNGIVVDILTLVRCSKEEKVIAYEIINLFPVLRVKWEPRHKKIKLTPLEQSFSPDTDSALRFFIQTRCKAFPARSLRKDKRKLVNLNLLYCRDSRFLDGETYKSFTINISPTGVFLHTMEEFRVGETIWLRFLEFADPTPVEATVCWSQRWGVTRCVPGAGVKFESLTVSQRQDVDRIVNL</sequence>
<dbReference type="EMBL" id="CP001661">
    <property type="protein sequence ID" value="ACT16807.1"/>
    <property type="molecule type" value="Genomic_DNA"/>
</dbReference>
<dbReference type="GO" id="GO:0035438">
    <property type="term" value="F:cyclic-di-GMP binding"/>
    <property type="evidence" value="ECO:0007669"/>
    <property type="project" value="InterPro"/>
</dbReference>
<dbReference type="KEGG" id="gem:GM21_0733"/>
<protein>
    <submittedName>
        <fullName evidence="2">Type IV pilus assembly PilZ</fullName>
    </submittedName>
</protein>
<dbReference type="STRING" id="443144.GM21_0733"/>
<reference evidence="2" key="1">
    <citation type="submission" date="2009-07" db="EMBL/GenBank/DDBJ databases">
        <title>Complete sequence of Geobacter sp. M21.</title>
        <authorList>
            <consortium name="US DOE Joint Genome Institute"/>
            <person name="Lucas S."/>
            <person name="Copeland A."/>
            <person name="Lapidus A."/>
            <person name="Glavina del Rio T."/>
            <person name="Dalin E."/>
            <person name="Tice H."/>
            <person name="Bruce D."/>
            <person name="Goodwin L."/>
            <person name="Pitluck S."/>
            <person name="Saunders E."/>
            <person name="Brettin T."/>
            <person name="Detter J.C."/>
            <person name="Han C."/>
            <person name="Larimer F."/>
            <person name="Land M."/>
            <person name="Hauser L."/>
            <person name="Kyrpides N."/>
            <person name="Ovchinnikova G."/>
            <person name="Lovley D."/>
        </authorList>
    </citation>
    <scope>NUCLEOTIDE SEQUENCE [LARGE SCALE GENOMIC DNA]</scope>
    <source>
        <strain evidence="2">M21</strain>
    </source>
</reference>